<dbReference type="EMBL" id="JBHSNB010000001">
    <property type="protein sequence ID" value="MFC5584354.1"/>
    <property type="molecule type" value="Genomic_DNA"/>
</dbReference>
<evidence type="ECO:0000313" key="3">
    <source>
        <dbReference type="Proteomes" id="UP001596107"/>
    </source>
</evidence>
<gene>
    <name evidence="2" type="ORF">ACFPOD_04460</name>
</gene>
<feature type="transmembrane region" description="Helical" evidence="1">
    <location>
        <begin position="58"/>
        <end position="79"/>
    </location>
</feature>
<keyword evidence="1" id="KW-0812">Transmembrane</keyword>
<evidence type="ECO:0000313" key="2">
    <source>
        <dbReference type="EMBL" id="MFC5584354.1"/>
    </source>
</evidence>
<organism evidence="2 3">
    <name type="scientific">Nitratireductor kimnyeongensis</name>
    <dbReference type="NCBI Taxonomy" id="430679"/>
    <lineage>
        <taxon>Bacteria</taxon>
        <taxon>Pseudomonadati</taxon>
        <taxon>Pseudomonadota</taxon>
        <taxon>Alphaproteobacteria</taxon>
        <taxon>Hyphomicrobiales</taxon>
        <taxon>Phyllobacteriaceae</taxon>
        <taxon>Nitratireductor</taxon>
    </lineage>
</organism>
<sequence>MADRLVFAFVFLATLGAGVMAGFFFSFSNTVMQALGRVPLPAGIQVMQAINATVLNRVFFAAFFGTAVLGIVFCVLFLFGLVPSRGLWLLFGSVAYLVGTFLVTVMFNVPMNETLAKVDPTSTQGAEVWREYLSRWVMWNHVRALASLVALASYAMALVQWV</sequence>
<evidence type="ECO:0000256" key="1">
    <source>
        <dbReference type="SAM" id="Phobius"/>
    </source>
</evidence>
<reference evidence="3" key="1">
    <citation type="journal article" date="2019" name="Int. J. Syst. Evol. Microbiol.">
        <title>The Global Catalogue of Microorganisms (GCM) 10K type strain sequencing project: providing services to taxonomists for standard genome sequencing and annotation.</title>
        <authorList>
            <consortium name="The Broad Institute Genomics Platform"/>
            <consortium name="The Broad Institute Genome Sequencing Center for Infectious Disease"/>
            <person name="Wu L."/>
            <person name="Ma J."/>
        </authorList>
    </citation>
    <scope>NUCLEOTIDE SEQUENCE [LARGE SCALE GENOMIC DNA]</scope>
    <source>
        <strain evidence="3">JCM 3366</strain>
    </source>
</reference>
<protein>
    <submittedName>
        <fullName evidence="2">DUF1772 domain-containing protein</fullName>
    </submittedName>
</protein>
<keyword evidence="3" id="KW-1185">Reference proteome</keyword>
<keyword evidence="1" id="KW-0472">Membrane</keyword>
<name>A0ABW0T6X8_9HYPH</name>
<comment type="caution">
    <text evidence="2">The sequence shown here is derived from an EMBL/GenBank/DDBJ whole genome shotgun (WGS) entry which is preliminary data.</text>
</comment>
<dbReference type="InterPro" id="IPR013901">
    <property type="entry name" value="Anthrone_oxy"/>
</dbReference>
<keyword evidence="1" id="KW-1133">Transmembrane helix</keyword>
<proteinExistence type="predicted"/>
<dbReference type="Proteomes" id="UP001596107">
    <property type="component" value="Unassembled WGS sequence"/>
</dbReference>
<accession>A0ABW0T6X8</accession>
<dbReference type="RefSeq" id="WP_246637772.1">
    <property type="nucleotide sequence ID" value="NZ_CP078143.1"/>
</dbReference>
<feature type="transmembrane region" description="Helical" evidence="1">
    <location>
        <begin position="142"/>
        <end position="161"/>
    </location>
</feature>
<feature type="transmembrane region" description="Helical" evidence="1">
    <location>
        <begin position="86"/>
        <end position="107"/>
    </location>
</feature>
<dbReference type="Pfam" id="PF08592">
    <property type="entry name" value="Anthrone_oxy"/>
    <property type="match status" value="1"/>
</dbReference>